<reference evidence="2 3" key="1">
    <citation type="submission" date="2014-11" db="EMBL/GenBank/DDBJ databases">
        <authorList>
            <person name="Zhu J."/>
            <person name="Qi W."/>
            <person name="Song R."/>
        </authorList>
    </citation>
    <scope>NUCLEOTIDE SEQUENCE [LARGE SCALE GENOMIC DNA]</scope>
</reference>
<keyword evidence="3" id="KW-1185">Reference proteome</keyword>
<organism evidence="2 3">
    <name type="scientific">Vitrella brassicaformis (strain CCMP3155)</name>
    <dbReference type="NCBI Taxonomy" id="1169540"/>
    <lineage>
        <taxon>Eukaryota</taxon>
        <taxon>Sar</taxon>
        <taxon>Alveolata</taxon>
        <taxon>Colpodellida</taxon>
        <taxon>Vitrellaceae</taxon>
        <taxon>Vitrella</taxon>
    </lineage>
</organism>
<dbReference type="InterPro" id="IPR021660">
    <property type="entry name" value="DUF3253"/>
</dbReference>
<proteinExistence type="predicted"/>
<dbReference type="InterPro" id="IPR036388">
    <property type="entry name" value="WH-like_DNA-bd_sf"/>
</dbReference>
<evidence type="ECO:0000313" key="2">
    <source>
        <dbReference type="EMBL" id="CEM23857.1"/>
    </source>
</evidence>
<name>A0A0G4G5N2_VITBC</name>
<feature type="region of interest" description="Disordered" evidence="1">
    <location>
        <begin position="1"/>
        <end position="27"/>
    </location>
</feature>
<dbReference type="InterPro" id="IPR036390">
    <property type="entry name" value="WH_DNA-bd_sf"/>
</dbReference>
<dbReference type="SUPFAM" id="SSF46785">
    <property type="entry name" value="Winged helix' DNA-binding domain"/>
    <property type="match status" value="1"/>
</dbReference>
<dbReference type="InParanoid" id="A0A0G4G5N2"/>
<dbReference type="AlphaFoldDB" id="A0A0G4G5N2"/>
<dbReference type="Proteomes" id="UP000041254">
    <property type="component" value="Unassembled WGS sequence"/>
</dbReference>
<gene>
    <name evidence="2" type="ORF">Vbra_17174</name>
</gene>
<dbReference type="EMBL" id="CDMY01000571">
    <property type="protein sequence ID" value="CEM23857.1"/>
    <property type="molecule type" value="Genomic_DNA"/>
</dbReference>
<evidence type="ECO:0000313" key="3">
    <source>
        <dbReference type="Proteomes" id="UP000041254"/>
    </source>
</evidence>
<protein>
    <submittedName>
        <fullName evidence="2">Uncharacterized protein</fullName>
    </submittedName>
</protein>
<dbReference type="OrthoDB" id="1933364at2759"/>
<dbReference type="VEuPathDB" id="CryptoDB:Vbra_17174"/>
<sequence>MPKAKQKAKSKEAPPAPPASGELPRGPELDAFLEARVMDLLAAEGLVDNWRGLMEVTRQAAYRLVDQKRIHILQKGAVVDEPRKAKGPIRLQSIPQE</sequence>
<evidence type="ECO:0000256" key="1">
    <source>
        <dbReference type="SAM" id="MobiDB-lite"/>
    </source>
</evidence>
<dbReference type="Gene3D" id="1.10.10.10">
    <property type="entry name" value="Winged helix-like DNA-binding domain superfamily/Winged helix DNA-binding domain"/>
    <property type="match status" value="1"/>
</dbReference>
<dbReference type="Pfam" id="PF11625">
    <property type="entry name" value="DUF3253"/>
    <property type="match status" value="1"/>
</dbReference>
<accession>A0A0G4G5N2</accession>